<dbReference type="Gene3D" id="3.50.50.60">
    <property type="entry name" value="FAD/NAD(P)-binding domain"/>
    <property type="match status" value="1"/>
</dbReference>
<protein>
    <submittedName>
        <fullName evidence="3">FAD dependent oxidoreductase</fullName>
    </submittedName>
</protein>
<dbReference type="Pfam" id="PF01266">
    <property type="entry name" value="DAO"/>
    <property type="match status" value="1"/>
</dbReference>
<dbReference type="InterPro" id="IPR036188">
    <property type="entry name" value="FAD/NAD-bd_sf"/>
</dbReference>
<dbReference type="PANTHER" id="PTHR13847:SF281">
    <property type="entry name" value="FAD DEPENDENT OXIDOREDUCTASE DOMAIN-CONTAINING PROTEIN"/>
    <property type="match status" value="1"/>
</dbReference>
<keyword evidence="1" id="KW-0560">Oxidoreductase</keyword>
<dbReference type="EMBL" id="ACYY01000003">
    <property type="protein sequence ID" value="EEW26398.1"/>
    <property type="molecule type" value="Genomic_DNA"/>
</dbReference>
<accession>C8RY00</accession>
<dbReference type="Proteomes" id="UP000010121">
    <property type="component" value="Unassembled WGS sequence"/>
</dbReference>
<feature type="domain" description="FAD dependent oxidoreductase" evidence="2">
    <location>
        <begin position="28"/>
        <end position="379"/>
    </location>
</feature>
<dbReference type="InterPro" id="IPR006076">
    <property type="entry name" value="FAD-dep_OxRdtase"/>
</dbReference>
<comment type="caution">
    <text evidence="3">The sequence shown here is derived from an EMBL/GenBank/DDBJ whole genome shotgun (WGS) entry which is preliminary data.</text>
</comment>
<dbReference type="GO" id="GO:0016491">
    <property type="term" value="F:oxidoreductase activity"/>
    <property type="evidence" value="ECO:0007669"/>
    <property type="project" value="UniProtKB-KW"/>
</dbReference>
<name>C8RY00_9RHOB</name>
<evidence type="ECO:0000256" key="1">
    <source>
        <dbReference type="ARBA" id="ARBA00023002"/>
    </source>
</evidence>
<reference evidence="3 4" key="1">
    <citation type="submission" date="2009-08" db="EMBL/GenBank/DDBJ databases">
        <title>The draft genome of Rhodobacter sp. SW2.</title>
        <authorList>
            <consortium name="US DOE Joint Genome Institute (JGI-PGF)"/>
            <person name="Lucas S."/>
            <person name="Copeland A."/>
            <person name="Lapidus A."/>
            <person name="Glavina del Rio T."/>
            <person name="Tice H."/>
            <person name="Bruce D."/>
            <person name="Goodwin L."/>
            <person name="Pitluck S."/>
            <person name="Larimer F."/>
            <person name="Land M.L."/>
            <person name="Hauser L."/>
            <person name="Emerson D."/>
        </authorList>
    </citation>
    <scope>NUCLEOTIDE SEQUENCE [LARGE SCALE GENOMIC DNA]</scope>
    <source>
        <strain evidence="3 4">SW2</strain>
    </source>
</reference>
<evidence type="ECO:0000259" key="2">
    <source>
        <dbReference type="Pfam" id="PF01266"/>
    </source>
</evidence>
<dbReference type="Gene3D" id="3.30.9.10">
    <property type="entry name" value="D-Amino Acid Oxidase, subunit A, domain 2"/>
    <property type="match status" value="1"/>
</dbReference>
<dbReference type="GO" id="GO:0005737">
    <property type="term" value="C:cytoplasm"/>
    <property type="evidence" value="ECO:0007669"/>
    <property type="project" value="TreeGrafter"/>
</dbReference>
<sequence>MPAPETYYSRTVATPGSRPALTGKIEADTVIVGGGLAGLTTALELARAGQSVVVLEAESIGFGASGRNGGIVSPSFACGNTAIARRVGIRAARELHRLTIEGVERLRATISDLKIDSADPCPGVLHLRRHDAKADLIAHAEEFACDFNYRLEYLDRDALRGLLVSDRYFHGLRDSRAFHIHPLNTLRGIAAEVERLGGKVFDASPATGAALTGAVKTITTPQGQVQARRVVFAMGGYTGALVPRLQRAVLPIATYMLLTEAAPDLLSAAIRTSDAVLDDRRAADYYRLVEGGTRLLWGGRITTRAASPAELARELRREMLGVFPQLADLKTDLAWSGQMGYARHLMPQIGQMAPDVWHCTAFGGHGLNTTAIGGKVLAEAILGETDRIAMFAPFGLPWAGGPLGLAAAQLTYWKLQAQDWWRERRR</sequence>
<dbReference type="PANTHER" id="PTHR13847">
    <property type="entry name" value="SARCOSINE DEHYDROGENASE-RELATED"/>
    <property type="match status" value="1"/>
</dbReference>
<dbReference type="OrthoDB" id="9806601at2"/>
<dbReference type="SUPFAM" id="SSF51905">
    <property type="entry name" value="FAD/NAD(P)-binding domain"/>
    <property type="match status" value="1"/>
</dbReference>
<organism evidence="3 4">
    <name type="scientific">Rhodobacter ferrooxidans</name>
    <dbReference type="NCBI Taxonomy" id="371731"/>
    <lineage>
        <taxon>Bacteria</taxon>
        <taxon>Pseudomonadati</taxon>
        <taxon>Pseudomonadota</taxon>
        <taxon>Alphaproteobacteria</taxon>
        <taxon>Rhodobacterales</taxon>
        <taxon>Rhodobacter group</taxon>
        <taxon>Rhodobacter</taxon>
    </lineage>
</organism>
<dbReference type="AlphaFoldDB" id="C8RY00"/>
<dbReference type="STRING" id="371731.Rsw2DRAFT_0678"/>
<dbReference type="PRINTS" id="PR00420">
    <property type="entry name" value="RNGMNOXGNASE"/>
</dbReference>
<dbReference type="RefSeq" id="WP_008028054.1">
    <property type="nucleotide sequence ID" value="NZ_ACYY01000003.1"/>
</dbReference>
<gene>
    <name evidence="3" type="ORF">Rsw2DRAFT_0678</name>
</gene>
<keyword evidence="4" id="KW-1185">Reference proteome</keyword>
<evidence type="ECO:0000313" key="4">
    <source>
        <dbReference type="Proteomes" id="UP000010121"/>
    </source>
</evidence>
<evidence type="ECO:0000313" key="3">
    <source>
        <dbReference type="EMBL" id="EEW26398.1"/>
    </source>
</evidence>
<dbReference type="eggNOG" id="COG0665">
    <property type="taxonomic scope" value="Bacteria"/>
</dbReference>
<proteinExistence type="predicted"/>